<name>A0ABT4BCI7_9ACTN</name>
<dbReference type="Proteomes" id="UP001151002">
    <property type="component" value="Unassembled WGS sequence"/>
</dbReference>
<evidence type="ECO:0000313" key="3">
    <source>
        <dbReference type="Proteomes" id="UP001151002"/>
    </source>
</evidence>
<reference evidence="2" key="1">
    <citation type="submission" date="2022-11" db="EMBL/GenBank/DDBJ databases">
        <authorList>
            <person name="Somphong A."/>
            <person name="Phongsopitanun W."/>
        </authorList>
    </citation>
    <scope>NUCLEOTIDE SEQUENCE</scope>
    <source>
        <strain evidence="2">Pm04-4</strain>
    </source>
</reference>
<evidence type="ECO:0000256" key="1">
    <source>
        <dbReference type="SAM" id="SignalP"/>
    </source>
</evidence>
<feature type="signal peptide" evidence="1">
    <location>
        <begin position="1"/>
        <end position="26"/>
    </location>
</feature>
<protein>
    <submittedName>
        <fullName evidence="2">Uncharacterized protein</fullName>
    </submittedName>
</protein>
<gene>
    <name evidence="2" type="ORF">OWR29_40075</name>
</gene>
<dbReference type="EMBL" id="JAPNTZ010000019">
    <property type="protein sequence ID" value="MCY1144228.1"/>
    <property type="molecule type" value="Genomic_DNA"/>
</dbReference>
<sequence>MLKRRIVLVVSLAFVVLASVVAVAVAAGRPEPACACSVEPNLRGPAQDAAVRFEGVVRRGDVPGAWTLLTDEARSRYGNLARFRPVFDRLGRALREADAPRWLAVDEEARYDRPSPVVVVGFSTGPARLVWPLLVLTPLGRIGDERIDPEPRALRLTAVRDGDGVRVKLADGDPERTTFVAIDSAGRDTRPGRRPVAEGVDRLTWSIPPTGPILAIAIERGPSGPRIGFGSTP</sequence>
<feature type="chain" id="PRO_5046075365" evidence="1">
    <location>
        <begin position="27"/>
        <end position="233"/>
    </location>
</feature>
<keyword evidence="1" id="KW-0732">Signal</keyword>
<comment type="caution">
    <text evidence="2">The sequence shown here is derived from an EMBL/GenBank/DDBJ whole genome shotgun (WGS) entry which is preliminary data.</text>
</comment>
<organism evidence="2 3">
    <name type="scientific">Paractinoplanes pyxinae</name>
    <dbReference type="NCBI Taxonomy" id="2997416"/>
    <lineage>
        <taxon>Bacteria</taxon>
        <taxon>Bacillati</taxon>
        <taxon>Actinomycetota</taxon>
        <taxon>Actinomycetes</taxon>
        <taxon>Micromonosporales</taxon>
        <taxon>Micromonosporaceae</taxon>
        <taxon>Paractinoplanes</taxon>
    </lineage>
</organism>
<keyword evidence="3" id="KW-1185">Reference proteome</keyword>
<dbReference type="RefSeq" id="WP_267568796.1">
    <property type="nucleotide sequence ID" value="NZ_JAPNTZ010000019.1"/>
</dbReference>
<evidence type="ECO:0000313" key="2">
    <source>
        <dbReference type="EMBL" id="MCY1144228.1"/>
    </source>
</evidence>
<accession>A0ABT4BCI7</accession>
<proteinExistence type="predicted"/>